<evidence type="ECO:0000256" key="5">
    <source>
        <dbReference type="ARBA" id="ARBA00035043"/>
    </source>
</evidence>
<evidence type="ECO:0000313" key="11">
    <source>
        <dbReference type="EnsemblMetazoa" id="KAF7491772.1"/>
    </source>
</evidence>
<comment type="function">
    <text evidence="4">Plays an important role in regulating the size of autophagosomes during the formation process.</text>
</comment>
<evidence type="ECO:0000256" key="8">
    <source>
        <dbReference type="SAM" id="SignalP"/>
    </source>
</evidence>
<keyword evidence="7" id="KW-0472">Membrane</keyword>
<dbReference type="EMBL" id="WVUK01000058">
    <property type="protein sequence ID" value="KAF7491772.1"/>
    <property type="molecule type" value="Genomic_DNA"/>
</dbReference>
<dbReference type="AlphaFoldDB" id="A0A834VBV4"/>
<dbReference type="OrthoDB" id="10065037at2759"/>
<reference evidence="12" key="1">
    <citation type="journal article" date="2020" name="PLoS Negl. Trop. Dis.">
        <title>High-quality nuclear genome for Sarcoptes scabiei-A critical resource for a neglected parasite.</title>
        <authorList>
            <person name="Korhonen P.K."/>
            <person name="Gasser R.B."/>
            <person name="Ma G."/>
            <person name="Wang T."/>
            <person name="Stroehlein A.J."/>
            <person name="Young N.D."/>
            <person name="Ang C.S."/>
            <person name="Fernando D.D."/>
            <person name="Lu H.C."/>
            <person name="Taylor S."/>
            <person name="Reynolds S.L."/>
            <person name="Mofiz E."/>
            <person name="Najaraj S.H."/>
            <person name="Gowda H."/>
            <person name="Madugundu A."/>
            <person name="Renuse S."/>
            <person name="Holt D."/>
            <person name="Pandey A."/>
            <person name="Papenfuss A.T."/>
            <person name="Fischer K."/>
        </authorList>
    </citation>
    <scope>NUCLEOTIDE SEQUENCE [LARGE SCALE GENOMIC DNA]</scope>
</reference>
<dbReference type="Proteomes" id="UP000070412">
    <property type="component" value="Unassembled WGS sequence"/>
</dbReference>
<dbReference type="CDD" id="cd06257">
    <property type="entry name" value="DnaJ"/>
    <property type="match status" value="1"/>
</dbReference>
<evidence type="ECO:0000256" key="6">
    <source>
        <dbReference type="SAM" id="MobiDB-lite"/>
    </source>
</evidence>
<feature type="region of interest" description="Disordered" evidence="6">
    <location>
        <begin position="747"/>
        <end position="769"/>
    </location>
</feature>
<dbReference type="InterPro" id="IPR036249">
    <property type="entry name" value="Thioredoxin-like_sf"/>
</dbReference>
<evidence type="ECO:0000256" key="7">
    <source>
        <dbReference type="SAM" id="Phobius"/>
    </source>
</evidence>
<keyword evidence="8" id="KW-0732">Signal</keyword>
<evidence type="ECO:0000256" key="1">
    <source>
        <dbReference type="ARBA" id="ARBA00004163"/>
    </source>
</evidence>
<dbReference type="GO" id="GO:0005789">
    <property type="term" value="C:endoplasmic reticulum membrane"/>
    <property type="evidence" value="ECO:0007669"/>
    <property type="project" value="UniProtKB-SubCell"/>
</dbReference>
<dbReference type="PANTHER" id="PTHR44303">
    <property type="entry name" value="DNAJ HOMOLOG SUBFAMILY C MEMBER 16"/>
    <property type="match status" value="1"/>
</dbReference>
<evidence type="ECO:0000313" key="12">
    <source>
        <dbReference type="Proteomes" id="UP000070412"/>
    </source>
</evidence>
<dbReference type="PRINTS" id="PR00625">
    <property type="entry name" value="JDOMAIN"/>
</dbReference>
<evidence type="ECO:0000259" key="9">
    <source>
        <dbReference type="PROSITE" id="PS50076"/>
    </source>
</evidence>
<dbReference type="InterPro" id="IPR013766">
    <property type="entry name" value="Thioredoxin_domain"/>
</dbReference>
<dbReference type="InterPro" id="IPR036869">
    <property type="entry name" value="J_dom_sf"/>
</dbReference>
<accession>A0A834VBV4</accession>
<dbReference type="PROSITE" id="PS00636">
    <property type="entry name" value="DNAJ_1"/>
    <property type="match status" value="1"/>
</dbReference>
<dbReference type="InterPro" id="IPR001623">
    <property type="entry name" value="DnaJ_domain"/>
</dbReference>
<keyword evidence="12" id="KW-1185">Reference proteome</keyword>
<evidence type="ECO:0000313" key="10">
    <source>
        <dbReference type="EMBL" id="KAF7491772.1"/>
    </source>
</evidence>
<dbReference type="PANTHER" id="PTHR44303:SF2">
    <property type="entry name" value="DNAJ HOMOLOG SUBFAMILY C MEMBER 16"/>
    <property type="match status" value="1"/>
</dbReference>
<proteinExistence type="predicted"/>
<dbReference type="Pfam" id="PF00226">
    <property type="entry name" value="DnaJ"/>
    <property type="match status" value="1"/>
</dbReference>
<dbReference type="InterPro" id="IPR018253">
    <property type="entry name" value="DnaJ_domain_CS"/>
</dbReference>
<reference evidence="11" key="3">
    <citation type="submission" date="2022-06" db="UniProtKB">
        <authorList>
            <consortium name="EnsemblMetazoa"/>
        </authorList>
    </citation>
    <scope>IDENTIFICATION</scope>
</reference>
<feature type="compositionally biased region" description="Polar residues" evidence="6">
    <location>
        <begin position="747"/>
        <end position="766"/>
    </location>
</feature>
<dbReference type="SUPFAM" id="SSF46565">
    <property type="entry name" value="Chaperone J-domain"/>
    <property type="match status" value="1"/>
</dbReference>
<dbReference type="EnsemblMetazoa" id="SSS_8955s_mrna">
    <property type="protein sequence ID" value="KAF7491772.1"/>
    <property type="gene ID" value="SSS_8955"/>
</dbReference>
<dbReference type="SUPFAM" id="SSF52833">
    <property type="entry name" value="Thioredoxin-like"/>
    <property type="match status" value="1"/>
</dbReference>
<name>A0A834VBV4_SARSC</name>
<dbReference type="Pfam" id="PF00085">
    <property type="entry name" value="Thioredoxin"/>
    <property type="match status" value="1"/>
</dbReference>
<dbReference type="Gene3D" id="1.10.287.110">
    <property type="entry name" value="DnaJ domain"/>
    <property type="match status" value="1"/>
</dbReference>
<evidence type="ECO:0000256" key="4">
    <source>
        <dbReference type="ARBA" id="ARBA00035002"/>
    </source>
</evidence>
<dbReference type="SMART" id="SM00271">
    <property type="entry name" value="DnaJ"/>
    <property type="match status" value="1"/>
</dbReference>
<reference evidence="10" key="2">
    <citation type="submission" date="2020-01" db="EMBL/GenBank/DDBJ databases">
        <authorList>
            <person name="Korhonen P.K.K."/>
            <person name="Guangxu M.G."/>
            <person name="Wang T.W."/>
            <person name="Stroehlein A.J.S."/>
            <person name="Young N.D."/>
            <person name="Ang C.-S.A."/>
            <person name="Fernando D.W.F."/>
            <person name="Lu H.L."/>
            <person name="Taylor S.T."/>
            <person name="Ehtesham M.E.M."/>
            <person name="Najaraj S.H.N."/>
            <person name="Harsha G.H.G."/>
            <person name="Madugundu A.M."/>
            <person name="Renuse S.R."/>
            <person name="Holt D.H."/>
            <person name="Pandey A.P."/>
            <person name="Papenfuss A.P."/>
            <person name="Gasser R.B.G."/>
            <person name="Fischer K.F."/>
        </authorList>
    </citation>
    <scope>NUCLEOTIDE SEQUENCE</scope>
    <source>
        <strain evidence="10">SSS_KF_BRIS2020</strain>
    </source>
</reference>
<organism evidence="10">
    <name type="scientific">Sarcoptes scabiei</name>
    <name type="common">Itch mite</name>
    <name type="synonym">Acarus scabiei</name>
    <dbReference type="NCBI Taxonomy" id="52283"/>
    <lineage>
        <taxon>Eukaryota</taxon>
        <taxon>Metazoa</taxon>
        <taxon>Ecdysozoa</taxon>
        <taxon>Arthropoda</taxon>
        <taxon>Chelicerata</taxon>
        <taxon>Arachnida</taxon>
        <taxon>Acari</taxon>
        <taxon>Acariformes</taxon>
        <taxon>Sarcoptiformes</taxon>
        <taxon>Astigmata</taxon>
        <taxon>Psoroptidia</taxon>
        <taxon>Sarcoptoidea</taxon>
        <taxon>Sarcoptidae</taxon>
        <taxon>Sarcoptinae</taxon>
        <taxon>Sarcoptes</taxon>
    </lineage>
</organism>
<keyword evidence="7" id="KW-1133">Transmembrane helix</keyword>
<dbReference type="Gene3D" id="3.40.30.10">
    <property type="entry name" value="Glutaredoxin"/>
    <property type="match status" value="1"/>
</dbReference>
<feature type="transmembrane region" description="Helical" evidence="7">
    <location>
        <begin position="543"/>
        <end position="564"/>
    </location>
</feature>
<dbReference type="PROSITE" id="PS50076">
    <property type="entry name" value="DNAJ_2"/>
    <property type="match status" value="1"/>
</dbReference>
<sequence>MASFLIMRLFFLISLLYIDDLCSAMNPYHVLGVSRSATIPQIKRSYKNLAKKYHPDKNQNIDANDKFIELNKAYEILMDPERRRLYDKTKQTEDSPNFKPHHDYNQFDPFDFDSFSTLFNSKDGRGFRFTFNSGNFFRQHSITHRTYENTILPQSYSTPYILVFYGDLCIPCVQVEQVLQKSISELESIGVGFGTVHTHHESALARKIGVRSLPFIISVVDGDIRPFRENEISLSNLISFIKRSLPKNLITEIDDFNYLSFLNGWTDNKVRVMFINSDRIIKLRYTLIAFYFHDRAAFGRVKIDAKSQELLKRYRIDTKMNSLIVFNEEIANPIASLHVNELKTQIMKDLIDSNKYLLLPRITSQNLFDHLCPVANSPSRAKLCVMMILNERDYNEAEFEEMRNFMKANDFSKDRFGFMYIFKERQVEFVKALIGGANSKIGSINRGIHVVILWRKESNTVYYEWLDNEWILLDSIYINETKHKLGLLINKLSQNTAQFPFTAKLSSLTDEDSKSLLTRIVKRLLLVTENFSDNISRTNPTPILSIAFSILFIIFIGYVMTYLMKIEEESIQEKYRKLGRQVPGSTHNNRSSYKSDYKLNIHELRGETYNGLIRLLKPGCRTIVLLCDNPSKPKLLPQFYKAVHPYRKNKTLMFAFLLVEKNIDWYKKLLLQALGDDRDLQINPKNCIGTVISINGFRKYFCVYHAKHPESNPRRDEENGAFLGLDDREIHSDHDSDVESGMFLENSSQNHQRNHSRLSTVSTHSTAIADDENDNDEDIIFENNLLNGLSNWLDKLFDGSTKRYYINFWPEHMK</sequence>
<dbReference type="InterPro" id="IPR052448">
    <property type="entry name" value="DnaJ_C16_autophagy_reg"/>
</dbReference>
<feature type="domain" description="J" evidence="9">
    <location>
        <begin position="26"/>
        <end position="90"/>
    </location>
</feature>
<comment type="subcellular location">
    <subcellularLocation>
        <location evidence="1">Endoplasmic reticulum membrane</location>
        <topology evidence="1">Single-pass type IV membrane protein</topology>
    </subcellularLocation>
</comment>
<keyword evidence="7" id="KW-0812">Transmembrane</keyword>
<evidence type="ECO:0000256" key="3">
    <source>
        <dbReference type="ARBA" id="ARBA00023006"/>
    </source>
</evidence>
<feature type="signal peptide" evidence="8">
    <location>
        <begin position="1"/>
        <end position="24"/>
    </location>
</feature>
<dbReference type="GO" id="GO:0006914">
    <property type="term" value="P:autophagy"/>
    <property type="evidence" value="ECO:0007669"/>
    <property type="project" value="UniProtKB-KW"/>
</dbReference>
<gene>
    <name evidence="10" type="ORF">SSS_8955</name>
</gene>
<feature type="chain" id="PRO_5038316190" description="DnaJ homolog subfamily C member 16" evidence="8">
    <location>
        <begin position="25"/>
        <end position="814"/>
    </location>
</feature>
<evidence type="ECO:0000256" key="2">
    <source>
        <dbReference type="ARBA" id="ARBA00020921"/>
    </source>
</evidence>
<protein>
    <recommendedName>
        <fullName evidence="2">DnaJ homolog subfamily C member 16</fullName>
    </recommendedName>
    <alternativeName>
        <fullName evidence="5">Endoplasmic reticulum DNA J domain-containing protein 8</fullName>
    </alternativeName>
</protein>
<keyword evidence="3" id="KW-0072">Autophagy</keyword>